<proteinExistence type="predicted"/>
<dbReference type="RefSeq" id="WP_377367807.1">
    <property type="nucleotide sequence ID" value="NZ_JAOTJD010000005.1"/>
</dbReference>
<accession>A0ABW6CQQ7</accession>
<evidence type="ECO:0000313" key="2">
    <source>
        <dbReference type="Proteomes" id="UP001598130"/>
    </source>
</evidence>
<gene>
    <name evidence="1" type="ORF">OCL97_04000</name>
</gene>
<protein>
    <submittedName>
        <fullName evidence="1">Uncharacterized protein</fullName>
    </submittedName>
</protein>
<dbReference type="EMBL" id="JAOTJD010000005">
    <property type="protein sequence ID" value="MFD3263128.1"/>
    <property type="molecule type" value="Genomic_DNA"/>
</dbReference>
<reference evidence="1 2" key="1">
    <citation type="submission" date="2022-09" db="EMBL/GenBank/DDBJ databases">
        <title>New species of Phenylobacterium.</title>
        <authorList>
            <person name="Mieszkin S."/>
        </authorList>
    </citation>
    <scope>NUCLEOTIDE SEQUENCE [LARGE SCALE GENOMIC DNA]</scope>
    <source>
        <strain evidence="1 2">HK31-G</strain>
    </source>
</reference>
<keyword evidence="2" id="KW-1185">Reference proteome</keyword>
<comment type="caution">
    <text evidence="1">The sequence shown here is derived from an EMBL/GenBank/DDBJ whole genome shotgun (WGS) entry which is preliminary data.</text>
</comment>
<sequence>MSTGRPNADAGALFIEQVEQVIRDAKAAGVSMAEVCSTIGASRATHSRWMRRLPATIVVLQRMQDEVSQRLAAKAAAKTR</sequence>
<organism evidence="1 2">
    <name type="scientific">Phenylobacterium ferrooxidans</name>
    <dbReference type="NCBI Taxonomy" id="2982689"/>
    <lineage>
        <taxon>Bacteria</taxon>
        <taxon>Pseudomonadati</taxon>
        <taxon>Pseudomonadota</taxon>
        <taxon>Alphaproteobacteria</taxon>
        <taxon>Caulobacterales</taxon>
        <taxon>Caulobacteraceae</taxon>
        <taxon>Phenylobacterium</taxon>
    </lineage>
</organism>
<dbReference type="Proteomes" id="UP001598130">
    <property type="component" value="Unassembled WGS sequence"/>
</dbReference>
<name>A0ABW6CQQ7_9CAUL</name>
<evidence type="ECO:0000313" key="1">
    <source>
        <dbReference type="EMBL" id="MFD3263128.1"/>
    </source>
</evidence>